<dbReference type="RefSeq" id="WP_254974217.1">
    <property type="nucleotide sequence ID" value="NZ_JANDWK010000019.1"/>
</dbReference>
<organism evidence="1 2">
    <name type="scientific">Segatella copri</name>
    <dbReference type="NCBI Taxonomy" id="165179"/>
    <lineage>
        <taxon>Bacteria</taxon>
        <taxon>Pseudomonadati</taxon>
        <taxon>Bacteroidota</taxon>
        <taxon>Bacteroidia</taxon>
        <taxon>Bacteroidales</taxon>
        <taxon>Prevotellaceae</taxon>
        <taxon>Segatella</taxon>
    </lineage>
</organism>
<protein>
    <submittedName>
        <fullName evidence="1">Uncharacterized protein</fullName>
    </submittedName>
</protein>
<accession>A0AAW5IWW1</accession>
<sequence>MLLQIQLYVLWNHDAAEETAIMYTMMGCCKLAGADFRKWTTYVLTHIHEYDNDYSKDLEDFLSLRLKEKGIQQSLYLEFL</sequence>
<gene>
    <name evidence="1" type="ORF">NNC55_09090</name>
</gene>
<dbReference type="AlphaFoldDB" id="A0AAW5IWW1"/>
<reference evidence="1" key="1">
    <citation type="submission" date="2022-07" db="EMBL/GenBank/DDBJ databases">
        <title>Prevotella copri.</title>
        <authorList>
            <person name="Yang C."/>
        </authorList>
    </citation>
    <scope>NUCLEOTIDE SEQUENCE</scope>
    <source>
        <strain evidence="1">HF1476</strain>
    </source>
</reference>
<proteinExistence type="predicted"/>
<evidence type="ECO:0000313" key="1">
    <source>
        <dbReference type="EMBL" id="MCP9600107.1"/>
    </source>
</evidence>
<name>A0AAW5IWW1_9BACT</name>
<dbReference type="EMBL" id="JANDWN010000021">
    <property type="protein sequence ID" value="MCP9600107.1"/>
    <property type="molecule type" value="Genomic_DNA"/>
</dbReference>
<evidence type="ECO:0000313" key="2">
    <source>
        <dbReference type="Proteomes" id="UP001204486"/>
    </source>
</evidence>
<dbReference type="Proteomes" id="UP001204486">
    <property type="component" value="Unassembled WGS sequence"/>
</dbReference>
<comment type="caution">
    <text evidence="1">The sequence shown here is derived from an EMBL/GenBank/DDBJ whole genome shotgun (WGS) entry which is preliminary data.</text>
</comment>